<protein>
    <submittedName>
        <fullName evidence="5">AcrR family transcriptional regulator</fullName>
    </submittedName>
</protein>
<dbReference type="RefSeq" id="WP_183463938.1">
    <property type="nucleotide sequence ID" value="NZ_JACHWZ010000040.1"/>
</dbReference>
<dbReference type="AlphaFoldDB" id="A0A7W4ZBH8"/>
<evidence type="ECO:0000259" key="4">
    <source>
        <dbReference type="PROSITE" id="PS50977"/>
    </source>
</evidence>
<evidence type="ECO:0000313" key="5">
    <source>
        <dbReference type="EMBL" id="MBB3063611.1"/>
    </source>
</evidence>
<dbReference type="GO" id="GO:0000976">
    <property type="term" value="F:transcription cis-regulatory region binding"/>
    <property type="evidence" value="ECO:0007669"/>
    <property type="project" value="TreeGrafter"/>
</dbReference>
<proteinExistence type="predicted"/>
<dbReference type="PANTHER" id="PTHR30055:SF226">
    <property type="entry name" value="HTH-TYPE TRANSCRIPTIONAL REGULATOR PKSA"/>
    <property type="match status" value="1"/>
</dbReference>
<dbReference type="Proteomes" id="UP000535937">
    <property type="component" value="Unassembled WGS sequence"/>
</dbReference>
<dbReference type="GO" id="GO:0003700">
    <property type="term" value="F:DNA-binding transcription factor activity"/>
    <property type="evidence" value="ECO:0007669"/>
    <property type="project" value="TreeGrafter"/>
</dbReference>
<dbReference type="Gene3D" id="1.10.357.10">
    <property type="entry name" value="Tetracycline Repressor, domain 2"/>
    <property type="match status" value="1"/>
</dbReference>
<dbReference type="PRINTS" id="PR00455">
    <property type="entry name" value="HTHTETR"/>
</dbReference>
<reference evidence="5 6" key="1">
    <citation type="submission" date="2020-08" db="EMBL/GenBank/DDBJ databases">
        <title>Genomic Encyclopedia of Type Strains, Phase III (KMG-III): the genomes of soil and plant-associated and newly described type strains.</title>
        <authorList>
            <person name="Whitman W."/>
        </authorList>
    </citation>
    <scope>NUCLEOTIDE SEQUENCE [LARGE SCALE GENOMIC DNA]</scope>
    <source>
        <strain evidence="5 6">CECT 8799</strain>
    </source>
</reference>
<organism evidence="5 6">
    <name type="scientific">Microbulbifer rhizosphaerae</name>
    <dbReference type="NCBI Taxonomy" id="1562603"/>
    <lineage>
        <taxon>Bacteria</taxon>
        <taxon>Pseudomonadati</taxon>
        <taxon>Pseudomonadota</taxon>
        <taxon>Gammaproteobacteria</taxon>
        <taxon>Cellvibrionales</taxon>
        <taxon>Microbulbiferaceae</taxon>
        <taxon>Microbulbifer</taxon>
    </lineage>
</organism>
<dbReference type="PROSITE" id="PS50977">
    <property type="entry name" value="HTH_TETR_2"/>
    <property type="match status" value="1"/>
</dbReference>
<evidence type="ECO:0000313" key="6">
    <source>
        <dbReference type="Proteomes" id="UP000535937"/>
    </source>
</evidence>
<keyword evidence="6" id="KW-1185">Reference proteome</keyword>
<evidence type="ECO:0000256" key="2">
    <source>
        <dbReference type="PROSITE-ProRule" id="PRU00335"/>
    </source>
</evidence>
<comment type="caution">
    <text evidence="5">The sequence shown here is derived from an EMBL/GenBank/DDBJ whole genome shotgun (WGS) entry which is preliminary data.</text>
</comment>
<dbReference type="EMBL" id="JACHWZ010000040">
    <property type="protein sequence ID" value="MBB3063611.1"/>
    <property type="molecule type" value="Genomic_DNA"/>
</dbReference>
<sequence length="212" mass="24360">MGRTLAPSKGRSYRGIDPESRKQKRRSALIEAGLELFGTRGYRASSVKMVCEQVGLTERYFYESFANREDLLGSVFDSLVRDLDRRLRSVVEDRRYGHRKRQQRMLEAFFRFIRDDRRRARVMLFEILGVSPDIDRRYQSAVRNLAELFEHPNLGLLPEDSSASEGRGVMSIGLVGAIVQIAIQWVLEDFRTPTTEVERSALKIYTAVASAH</sequence>
<keyword evidence="1 2" id="KW-0238">DNA-binding</keyword>
<dbReference type="InterPro" id="IPR001647">
    <property type="entry name" value="HTH_TetR"/>
</dbReference>
<feature type="region of interest" description="Disordered" evidence="3">
    <location>
        <begin position="1"/>
        <end position="24"/>
    </location>
</feature>
<evidence type="ECO:0000256" key="3">
    <source>
        <dbReference type="SAM" id="MobiDB-lite"/>
    </source>
</evidence>
<dbReference type="PANTHER" id="PTHR30055">
    <property type="entry name" value="HTH-TYPE TRANSCRIPTIONAL REGULATOR RUTR"/>
    <property type="match status" value="1"/>
</dbReference>
<dbReference type="Pfam" id="PF00440">
    <property type="entry name" value="TetR_N"/>
    <property type="match status" value="1"/>
</dbReference>
<feature type="DNA-binding region" description="H-T-H motif" evidence="2">
    <location>
        <begin position="46"/>
        <end position="65"/>
    </location>
</feature>
<gene>
    <name evidence="5" type="ORF">FHS09_004471</name>
</gene>
<dbReference type="InterPro" id="IPR009057">
    <property type="entry name" value="Homeodomain-like_sf"/>
</dbReference>
<dbReference type="InterPro" id="IPR050109">
    <property type="entry name" value="HTH-type_TetR-like_transc_reg"/>
</dbReference>
<accession>A0A7W4ZBH8</accession>
<feature type="domain" description="HTH tetR-type" evidence="4">
    <location>
        <begin position="23"/>
        <end position="83"/>
    </location>
</feature>
<evidence type="ECO:0000256" key="1">
    <source>
        <dbReference type="ARBA" id="ARBA00023125"/>
    </source>
</evidence>
<name>A0A7W4ZBH8_9GAMM</name>
<dbReference type="SUPFAM" id="SSF46689">
    <property type="entry name" value="Homeodomain-like"/>
    <property type="match status" value="1"/>
</dbReference>